<sequence length="808" mass="92634">MKNHLFRFLALLFISLPVFAQDGDIVTVEEANASYFEVPRETLYLHVNKSAYVTGEEIWFKGYAYDRQNNLPSINSTNFEVEIFDEQGKEIYDGVFMGNNGSFQGNIKVDSTWSSGTYFMRASTHWMHNFAEDETYTKKIRIIKDELPEVVTSENVQYDFQLLPEGGHVVANTFNTIGFKLINDQGYGVAFDRGVIQDESGNEVTTFSSNELGLGKFNITPTLGKTYRALIKLNDGSEIEGKFPQIERKGISISINNLIEDELAIELNTNTNTIKELLKDDYTILIRNDHLSKKVKVRFRGKELKKKLSIKRSDLYAGMNILTLFKEDMPVLERLVFNPINIQNDGIKVSAYGATKDSLSIAVALSNWDSAYDLSVSVLPTETKAYSHSDNIHSAMLLRPYIKGFIENEKRYFTNIDRDNIYDLDLLLITQGWSKFKWENIFNTNPEVKYDFNQGFRITGKIQDKKREAVDKVYLYPTINNGAKLVQVNQDNTFEIDNFFPQKGEKLRISGIAAQGDFNKSGLYLQVQSNRIHRPFLNTFPVVDRLYTQKIQNKVVVPYNFLSDVQELETVELEGEAEEEFGRTSSIQIPKFFELNSKKITLEKAEQYYSVLDYIQSTRKFKVLRDNASFVRILPPWAPEYSLPVGQDPTLEILDQLSEGTDVAVYLDEILLSELSILWDLRTADVDRIYMDRVSYGGGARAGAAGSIRIYTRRYPLVRGDNKDKEYLEYEFTKGFEPTKEFYNPGYTNYKDPFFVNYGAIYWQPRLRFDKTGTAVFKIPNTGLENVTLHIEGMMSDGSLVSKTQKVK</sequence>
<dbReference type="AlphaFoldDB" id="A0A1M6FBM2"/>
<dbReference type="Gene3D" id="2.60.40.1930">
    <property type="match status" value="1"/>
</dbReference>
<dbReference type="RefSeq" id="WP_073316017.1">
    <property type="nucleotide sequence ID" value="NZ_FQYP01000004.1"/>
</dbReference>
<evidence type="ECO:0000256" key="1">
    <source>
        <dbReference type="SAM" id="SignalP"/>
    </source>
</evidence>
<evidence type="ECO:0000313" key="2">
    <source>
        <dbReference type="EMBL" id="SHI95009.1"/>
    </source>
</evidence>
<dbReference type="EMBL" id="FQYP01000004">
    <property type="protein sequence ID" value="SHI95009.1"/>
    <property type="molecule type" value="Genomic_DNA"/>
</dbReference>
<evidence type="ECO:0008006" key="4">
    <source>
        <dbReference type="Google" id="ProtNLM"/>
    </source>
</evidence>
<accession>A0A1M6FBM2</accession>
<dbReference type="OrthoDB" id="679547at2"/>
<name>A0A1M6FBM2_9FLAO</name>
<evidence type="ECO:0000313" key="3">
    <source>
        <dbReference type="Proteomes" id="UP000184432"/>
    </source>
</evidence>
<gene>
    <name evidence="2" type="ORF">SAMN04488508_104190</name>
</gene>
<dbReference type="Proteomes" id="UP000184432">
    <property type="component" value="Unassembled WGS sequence"/>
</dbReference>
<protein>
    <recommendedName>
        <fullName evidence="4">MG2 domain-containing protein</fullName>
    </recommendedName>
</protein>
<feature type="chain" id="PRO_5012432203" description="MG2 domain-containing protein" evidence="1">
    <location>
        <begin position="21"/>
        <end position="808"/>
    </location>
</feature>
<keyword evidence="1" id="KW-0732">Signal</keyword>
<dbReference type="STRING" id="570521.SAMN04488508_104190"/>
<reference evidence="3" key="1">
    <citation type="submission" date="2016-11" db="EMBL/GenBank/DDBJ databases">
        <authorList>
            <person name="Varghese N."/>
            <person name="Submissions S."/>
        </authorList>
    </citation>
    <scope>NUCLEOTIDE SEQUENCE [LARGE SCALE GENOMIC DNA]</scope>
    <source>
        <strain evidence="3">DSM 22623</strain>
    </source>
</reference>
<keyword evidence="3" id="KW-1185">Reference proteome</keyword>
<feature type="signal peptide" evidence="1">
    <location>
        <begin position="1"/>
        <end position="20"/>
    </location>
</feature>
<organism evidence="2 3">
    <name type="scientific">Aquimarina spongiae</name>
    <dbReference type="NCBI Taxonomy" id="570521"/>
    <lineage>
        <taxon>Bacteria</taxon>
        <taxon>Pseudomonadati</taxon>
        <taxon>Bacteroidota</taxon>
        <taxon>Flavobacteriia</taxon>
        <taxon>Flavobacteriales</taxon>
        <taxon>Flavobacteriaceae</taxon>
        <taxon>Aquimarina</taxon>
    </lineage>
</organism>
<proteinExistence type="predicted"/>